<evidence type="ECO:0000313" key="1">
    <source>
        <dbReference type="EMBL" id="TBU32537.1"/>
    </source>
</evidence>
<dbReference type="AlphaFoldDB" id="A0A4Q9MYD0"/>
<accession>A0A4Q9MYD0</accession>
<protein>
    <submittedName>
        <fullName evidence="1">Uncharacterized protein</fullName>
    </submittedName>
</protein>
<gene>
    <name evidence="1" type="ORF">BD311DRAFT_750217</name>
</gene>
<sequence>MRLEGLVAPRRGRRLLLDRCPYCSQFDTTSPPLHRRPALRSSHRRIFSICPAVGGWASLSATSGTALVILRTQEDEWGEEQTGGRFSSRDASACLEQNVRHSTCSRSVPLPDLVLFDWLLAM</sequence>
<name>A0A4Q9MYD0_9APHY</name>
<organism evidence="1">
    <name type="scientific">Dichomitus squalens</name>
    <dbReference type="NCBI Taxonomy" id="114155"/>
    <lineage>
        <taxon>Eukaryota</taxon>
        <taxon>Fungi</taxon>
        <taxon>Dikarya</taxon>
        <taxon>Basidiomycota</taxon>
        <taxon>Agaricomycotina</taxon>
        <taxon>Agaricomycetes</taxon>
        <taxon>Polyporales</taxon>
        <taxon>Polyporaceae</taxon>
        <taxon>Dichomitus</taxon>
    </lineage>
</organism>
<reference evidence="1" key="1">
    <citation type="submission" date="2019-01" db="EMBL/GenBank/DDBJ databases">
        <title>Draft genome sequences of three monokaryotic isolates of the white-rot basidiomycete fungus Dichomitus squalens.</title>
        <authorList>
            <consortium name="DOE Joint Genome Institute"/>
            <person name="Lopez S.C."/>
            <person name="Andreopoulos B."/>
            <person name="Pangilinan J."/>
            <person name="Lipzen A."/>
            <person name="Riley R."/>
            <person name="Ahrendt S."/>
            <person name="Ng V."/>
            <person name="Barry K."/>
            <person name="Daum C."/>
            <person name="Grigoriev I.V."/>
            <person name="Hilden K.S."/>
            <person name="Makela M.R."/>
            <person name="de Vries R.P."/>
        </authorList>
    </citation>
    <scope>NUCLEOTIDE SEQUENCE [LARGE SCALE GENOMIC DNA]</scope>
    <source>
        <strain evidence="1">OM18370.1</strain>
    </source>
</reference>
<dbReference type="Proteomes" id="UP000292957">
    <property type="component" value="Unassembled WGS sequence"/>
</dbReference>
<dbReference type="EMBL" id="ML143394">
    <property type="protein sequence ID" value="TBU32537.1"/>
    <property type="molecule type" value="Genomic_DNA"/>
</dbReference>
<proteinExistence type="predicted"/>